<sequence>MSSKRRSANSSILAQPSPDRPAKKLKTVVSSYCKLRLHAPTTVGASSGDSTNSSMTKSKSLSLLKPSDGVATLPWMRSGRAFTHPLVNEGETMQTAPLADFHLSQSSETDSLSPRKTQLEHGAQMKAGRSTPPTSPASTLASMGSPLLTSSQETADAPWSPRTCTPRPVPVSSRPDVPKWFSECFESDGYNTDELILIGPPPPSQRRRTSILSQSSSPGFSVIVQSAGVALNSEWLDVDWPPEVTRLNVQSNPLGLKFPTLSTGIRGDQGCGCEVRCTASTCLNAKRSRFCTARNCSFVGVCGNAPQEKDSLAIRQNTRTRMRGVVATAPIPAGEVVGEYFGVLELFGPPSKPRQATNGYRMFLKTRTKSNKYVGIDSLHAGGLMRLVNHSCNPCAGFHEVQTGDHLTVVVVTVLDVFSGEELTVSYGSKLWLLCRCGWWGCQHRDLQHLPDGPDILQT</sequence>
<dbReference type="AlphaFoldDB" id="A0A833SGP7"/>
<name>A0A833SGP7_PHYIN</name>
<feature type="domain" description="SET" evidence="2">
    <location>
        <begin position="310"/>
        <end position="428"/>
    </location>
</feature>
<dbReference type="SMART" id="SM00317">
    <property type="entry name" value="SET"/>
    <property type="match status" value="1"/>
</dbReference>
<feature type="region of interest" description="Disordered" evidence="1">
    <location>
        <begin position="41"/>
        <end position="62"/>
    </location>
</feature>
<evidence type="ECO:0000313" key="4">
    <source>
        <dbReference type="Proteomes" id="UP000602510"/>
    </source>
</evidence>
<dbReference type="Gene3D" id="2.170.270.10">
    <property type="entry name" value="SET domain"/>
    <property type="match status" value="1"/>
</dbReference>
<evidence type="ECO:0000313" key="3">
    <source>
        <dbReference type="EMBL" id="KAF4028888.1"/>
    </source>
</evidence>
<dbReference type="Proteomes" id="UP000602510">
    <property type="component" value="Unassembled WGS sequence"/>
</dbReference>
<feature type="region of interest" description="Disordered" evidence="1">
    <location>
        <begin position="1"/>
        <end position="25"/>
    </location>
</feature>
<feature type="compositionally biased region" description="Polar residues" evidence="1">
    <location>
        <begin position="104"/>
        <end position="116"/>
    </location>
</feature>
<organism evidence="3 4">
    <name type="scientific">Phytophthora infestans</name>
    <name type="common">Potato late blight agent</name>
    <name type="synonym">Botrytis infestans</name>
    <dbReference type="NCBI Taxonomy" id="4787"/>
    <lineage>
        <taxon>Eukaryota</taxon>
        <taxon>Sar</taxon>
        <taxon>Stramenopiles</taxon>
        <taxon>Oomycota</taxon>
        <taxon>Peronosporomycetes</taxon>
        <taxon>Peronosporales</taxon>
        <taxon>Peronosporaceae</taxon>
        <taxon>Phytophthora</taxon>
    </lineage>
</organism>
<dbReference type="EMBL" id="WSZM01000937">
    <property type="protein sequence ID" value="KAF4028888.1"/>
    <property type="molecule type" value="Genomic_DNA"/>
</dbReference>
<dbReference type="PROSITE" id="PS50280">
    <property type="entry name" value="SET"/>
    <property type="match status" value="1"/>
</dbReference>
<proteinExistence type="predicted"/>
<evidence type="ECO:0000256" key="1">
    <source>
        <dbReference type="SAM" id="MobiDB-lite"/>
    </source>
</evidence>
<dbReference type="InterPro" id="IPR001214">
    <property type="entry name" value="SET_dom"/>
</dbReference>
<feature type="compositionally biased region" description="Low complexity" evidence="1">
    <location>
        <begin position="50"/>
        <end position="62"/>
    </location>
</feature>
<keyword evidence="4" id="KW-1185">Reference proteome</keyword>
<feature type="compositionally biased region" description="Polar residues" evidence="1">
    <location>
        <begin position="136"/>
        <end position="154"/>
    </location>
</feature>
<comment type="caution">
    <text evidence="3">The sequence shown here is derived from an EMBL/GenBank/DDBJ whole genome shotgun (WGS) entry which is preliminary data.</text>
</comment>
<dbReference type="InterPro" id="IPR046341">
    <property type="entry name" value="SET_dom_sf"/>
</dbReference>
<protein>
    <submittedName>
        <fullName evidence="3">SET domain-containing protein</fullName>
    </submittedName>
</protein>
<accession>A0A833SGP7</accession>
<evidence type="ECO:0000259" key="2">
    <source>
        <dbReference type="PROSITE" id="PS50280"/>
    </source>
</evidence>
<dbReference type="SUPFAM" id="SSF82199">
    <property type="entry name" value="SET domain"/>
    <property type="match status" value="1"/>
</dbReference>
<reference evidence="3" key="1">
    <citation type="submission" date="2020-04" db="EMBL/GenBank/DDBJ databases">
        <title>Hybrid Assembly of Korean Phytophthora infestans isolates.</title>
        <authorList>
            <person name="Prokchorchik M."/>
            <person name="Lee Y."/>
            <person name="Seo J."/>
            <person name="Cho J.-H."/>
            <person name="Park Y.-E."/>
            <person name="Jang D.-C."/>
            <person name="Im J.-S."/>
            <person name="Choi J.-G."/>
            <person name="Park H.-J."/>
            <person name="Lee G.-B."/>
            <person name="Lee Y.-G."/>
            <person name="Hong S.-Y."/>
            <person name="Cho K."/>
            <person name="Sohn K.H."/>
        </authorList>
    </citation>
    <scope>NUCLEOTIDE SEQUENCE</scope>
    <source>
        <strain evidence="3">KR_1_A1</strain>
    </source>
</reference>
<dbReference type="Pfam" id="PF00856">
    <property type="entry name" value="SET"/>
    <property type="match status" value="1"/>
</dbReference>
<feature type="region of interest" description="Disordered" evidence="1">
    <location>
        <begin position="104"/>
        <end position="174"/>
    </location>
</feature>
<gene>
    <name evidence="3" type="ORF">GN244_ATG19414</name>
</gene>